<sequence>MGEQDRKIDNCIEMALDYLKGISLTKGLSIIIDICDEIRYSKIEKEDIDQKILKVIHDLIESDSLNSLMGDEEKETLNRFFKDFLKLCSDSGKYYFKNKLYNELSFDEFYNVLIQLKYIKSIELSNGNKLPING</sequence>
<evidence type="ECO:0000313" key="2">
    <source>
        <dbReference type="Proteomes" id="UP000198828"/>
    </source>
</evidence>
<gene>
    <name evidence="1" type="ORF">SAMN05660923_01075</name>
</gene>
<keyword evidence="2" id="KW-1185">Reference proteome</keyword>
<dbReference type="AlphaFoldDB" id="A0A1H2VCJ8"/>
<dbReference type="OrthoDB" id="3035905at2"/>
<reference evidence="1 2" key="1">
    <citation type="submission" date="2016-10" db="EMBL/GenBank/DDBJ databases">
        <authorList>
            <person name="de Groot N.N."/>
        </authorList>
    </citation>
    <scope>NUCLEOTIDE SEQUENCE [LARGE SCALE GENOMIC DNA]</scope>
    <source>
        <strain evidence="1 2">DSM 23310</strain>
    </source>
</reference>
<accession>A0A1H2VCJ8</accession>
<dbReference type="EMBL" id="FNNG01000003">
    <property type="protein sequence ID" value="SDW66033.1"/>
    <property type="molecule type" value="Genomic_DNA"/>
</dbReference>
<proteinExistence type="predicted"/>
<protein>
    <submittedName>
        <fullName evidence="1">Uncharacterized protein</fullName>
    </submittedName>
</protein>
<name>A0A1H2VCJ8_9FIRM</name>
<dbReference type="Proteomes" id="UP000198828">
    <property type="component" value="Unassembled WGS sequence"/>
</dbReference>
<dbReference type="RefSeq" id="WP_093751549.1">
    <property type="nucleotide sequence ID" value="NZ_BSYN01000004.1"/>
</dbReference>
<organism evidence="1 2">
    <name type="scientific">Tepidimicrobium xylanilyticum</name>
    <dbReference type="NCBI Taxonomy" id="1123352"/>
    <lineage>
        <taxon>Bacteria</taxon>
        <taxon>Bacillati</taxon>
        <taxon>Bacillota</taxon>
        <taxon>Tissierellia</taxon>
        <taxon>Tissierellales</taxon>
        <taxon>Tepidimicrobiaceae</taxon>
        <taxon>Tepidimicrobium</taxon>
    </lineage>
</organism>
<evidence type="ECO:0000313" key="1">
    <source>
        <dbReference type="EMBL" id="SDW66033.1"/>
    </source>
</evidence>